<dbReference type="EMBL" id="KQ979366">
    <property type="protein sequence ID" value="KYN21797.1"/>
    <property type="molecule type" value="Genomic_DNA"/>
</dbReference>
<dbReference type="Proteomes" id="UP000078492">
    <property type="component" value="Unassembled WGS sequence"/>
</dbReference>
<accession>A0A151J9U9</accession>
<reference evidence="1 2" key="1">
    <citation type="submission" date="2015-09" db="EMBL/GenBank/DDBJ databases">
        <title>Trachymyrmex cornetzi WGS genome.</title>
        <authorList>
            <person name="Nygaard S."/>
            <person name="Hu H."/>
            <person name="Boomsma J."/>
            <person name="Zhang G."/>
        </authorList>
    </citation>
    <scope>NUCLEOTIDE SEQUENCE [LARGE SCALE GENOMIC DNA]</scope>
    <source>
        <strain evidence="1">Tcor2-1</strain>
        <tissue evidence="1">Whole body</tissue>
    </source>
</reference>
<name>A0A151J9U9_9HYME</name>
<evidence type="ECO:0000313" key="1">
    <source>
        <dbReference type="EMBL" id="KYN21797.1"/>
    </source>
</evidence>
<proteinExistence type="predicted"/>
<gene>
    <name evidence="1" type="ORF">ALC57_05823</name>
</gene>
<protein>
    <submittedName>
        <fullName evidence="1">Uncharacterized protein</fullName>
    </submittedName>
</protein>
<keyword evidence="2" id="KW-1185">Reference proteome</keyword>
<organism evidence="1 2">
    <name type="scientific">Trachymyrmex cornetzi</name>
    <dbReference type="NCBI Taxonomy" id="471704"/>
    <lineage>
        <taxon>Eukaryota</taxon>
        <taxon>Metazoa</taxon>
        <taxon>Ecdysozoa</taxon>
        <taxon>Arthropoda</taxon>
        <taxon>Hexapoda</taxon>
        <taxon>Insecta</taxon>
        <taxon>Pterygota</taxon>
        <taxon>Neoptera</taxon>
        <taxon>Endopterygota</taxon>
        <taxon>Hymenoptera</taxon>
        <taxon>Apocrita</taxon>
        <taxon>Aculeata</taxon>
        <taxon>Formicoidea</taxon>
        <taxon>Formicidae</taxon>
        <taxon>Myrmicinae</taxon>
        <taxon>Trachymyrmex</taxon>
    </lineage>
</organism>
<dbReference type="AlphaFoldDB" id="A0A151J9U9"/>
<sequence>MQRNGGQEEHVKERVARAMVVMGQVWGIGKRRFGKDYGVEIWGWKERETVESLQERYLRWVLGVERRTPGYWVREELQGEKLRAKAGKRAWAFEERLRRGVGVGWRDCVGRKRWVI</sequence>
<evidence type="ECO:0000313" key="2">
    <source>
        <dbReference type="Proteomes" id="UP000078492"/>
    </source>
</evidence>